<evidence type="ECO:0000313" key="11">
    <source>
        <dbReference type="Proteomes" id="UP000199520"/>
    </source>
</evidence>
<comment type="subcellular location">
    <subcellularLocation>
        <location evidence="7">Cell membrane</location>
        <topology evidence="7">Multi-pass membrane protein</topology>
    </subcellularLocation>
    <subcellularLocation>
        <location evidence="1">Membrane</location>
        <topology evidence="1">Multi-pass membrane protein</topology>
    </subcellularLocation>
</comment>
<organism evidence="10 11">
    <name type="scientific">Pelosinus propionicus DSM 13327</name>
    <dbReference type="NCBI Taxonomy" id="1123291"/>
    <lineage>
        <taxon>Bacteria</taxon>
        <taxon>Bacillati</taxon>
        <taxon>Bacillota</taxon>
        <taxon>Negativicutes</taxon>
        <taxon>Selenomonadales</taxon>
        <taxon>Sporomusaceae</taxon>
        <taxon>Pelosinus</taxon>
    </lineage>
</organism>
<dbReference type="CDD" id="cd06852">
    <property type="entry name" value="GT_MraY"/>
    <property type="match status" value="1"/>
</dbReference>
<dbReference type="Pfam" id="PF10555">
    <property type="entry name" value="MraY_sig1"/>
    <property type="match status" value="1"/>
</dbReference>
<dbReference type="InterPro" id="IPR018480">
    <property type="entry name" value="PNAcMuramoyl-5peptid_Trfase_CS"/>
</dbReference>
<feature type="binding site" evidence="9">
    <location>
        <position position="166"/>
    </location>
    <ligand>
        <name>Mg(2+)</name>
        <dbReference type="ChEBI" id="CHEBI:18420"/>
    </ligand>
</feature>
<dbReference type="EMBL" id="FOTS01000015">
    <property type="protein sequence ID" value="SFL73069.1"/>
    <property type="molecule type" value="Genomic_DNA"/>
</dbReference>
<protein>
    <recommendedName>
        <fullName evidence="7 8">Phospho-N-acetylmuramoyl-pentapeptide-transferase</fullName>
        <ecNumber evidence="7 8">2.7.8.13</ecNumber>
    </recommendedName>
    <alternativeName>
        <fullName evidence="7">UDP-MurNAc-pentapeptide phosphotransferase</fullName>
    </alternativeName>
</protein>
<evidence type="ECO:0000256" key="4">
    <source>
        <dbReference type="ARBA" id="ARBA00022692"/>
    </source>
</evidence>
<keyword evidence="7" id="KW-0573">Peptidoglycan synthesis</keyword>
<evidence type="ECO:0000256" key="7">
    <source>
        <dbReference type="HAMAP-Rule" id="MF_00038"/>
    </source>
</evidence>
<name>A0A1I4K2Y9_9FIRM</name>
<feature type="transmembrane region" description="Helical" evidence="7">
    <location>
        <begin position="6"/>
        <end position="26"/>
    </location>
</feature>
<dbReference type="Pfam" id="PF00953">
    <property type="entry name" value="Glycos_transf_4"/>
    <property type="match status" value="1"/>
</dbReference>
<keyword evidence="7" id="KW-0133">Cell shape</keyword>
<dbReference type="HAMAP" id="MF_00038">
    <property type="entry name" value="MraY"/>
    <property type="match status" value="1"/>
</dbReference>
<keyword evidence="7" id="KW-1003">Cell membrane</keyword>
<comment type="similarity">
    <text evidence="2 7">Belongs to the glycosyltransferase 4 family. MraY subfamily.</text>
</comment>
<dbReference type="InterPro" id="IPR003524">
    <property type="entry name" value="PNAcMuramoyl-5peptid_Trfase"/>
</dbReference>
<feature type="transmembrane region" description="Helical" evidence="7">
    <location>
        <begin position="297"/>
        <end position="318"/>
    </location>
</feature>
<keyword evidence="4 7" id="KW-0812">Transmembrane</keyword>
<dbReference type="GO" id="GO:0008360">
    <property type="term" value="P:regulation of cell shape"/>
    <property type="evidence" value="ECO:0007669"/>
    <property type="project" value="UniProtKB-KW"/>
</dbReference>
<evidence type="ECO:0000313" key="10">
    <source>
        <dbReference type="EMBL" id="SFL73069.1"/>
    </source>
</evidence>
<dbReference type="PANTHER" id="PTHR22926">
    <property type="entry name" value="PHOSPHO-N-ACETYLMURAMOYL-PENTAPEPTIDE-TRANSFERASE"/>
    <property type="match status" value="1"/>
</dbReference>
<dbReference type="GO" id="GO:0008963">
    <property type="term" value="F:phospho-N-acetylmuramoyl-pentapeptide-transferase activity"/>
    <property type="evidence" value="ECO:0007669"/>
    <property type="project" value="UniProtKB-UniRule"/>
</dbReference>
<evidence type="ECO:0000256" key="8">
    <source>
        <dbReference type="NCBIfam" id="TIGR00445"/>
    </source>
</evidence>
<evidence type="ECO:0000256" key="2">
    <source>
        <dbReference type="ARBA" id="ARBA00005583"/>
    </source>
</evidence>
<evidence type="ECO:0000256" key="9">
    <source>
        <dbReference type="PIRSR" id="PIRSR600715-1"/>
    </source>
</evidence>
<keyword evidence="7" id="KW-0961">Cell wall biogenesis/degradation</keyword>
<keyword evidence="7" id="KW-0131">Cell cycle</keyword>
<keyword evidence="3 7" id="KW-0808">Transferase</keyword>
<comment type="pathway">
    <text evidence="7">Cell wall biogenesis; peptidoglycan biosynthesis.</text>
</comment>
<dbReference type="EC" id="2.7.8.13" evidence="7 8"/>
<reference evidence="11" key="1">
    <citation type="submission" date="2016-10" db="EMBL/GenBank/DDBJ databases">
        <authorList>
            <person name="Varghese N."/>
            <person name="Submissions S."/>
        </authorList>
    </citation>
    <scope>NUCLEOTIDE SEQUENCE [LARGE SCALE GENOMIC DNA]</scope>
    <source>
        <strain evidence="11">DSM 13327</strain>
    </source>
</reference>
<dbReference type="NCBIfam" id="TIGR00445">
    <property type="entry name" value="mraY"/>
    <property type="match status" value="1"/>
</dbReference>
<dbReference type="RefSeq" id="WP_090936157.1">
    <property type="nucleotide sequence ID" value="NZ_FOTS01000015.1"/>
</dbReference>
<comment type="cofactor">
    <cofactor evidence="7 9">
        <name>Mg(2+)</name>
        <dbReference type="ChEBI" id="CHEBI:18420"/>
    </cofactor>
</comment>
<keyword evidence="7 9" id="KW-0460">Magnesium</keyword>
<dbReference type="GO" id="GO:0046872">
    <property type="term" value="F:metal ion binding"/>
    <property type="evidence" value="ECO:0007669"/>
    <property type="project" value="UniProtKB-KW"/>
</dbReference>
<feature type="transmembrane region" description="Helical" evidence="7">
    <location>
        <begin position="111"/>
        <end position="129"/>
    </location>
</feature>
<dbReference type="AlphaFoldDB" id="A0A1I4K2Y9"/>
<gene>
    <name evidence="7" type="primary">mraY</name>
    <name evidence="10" type="ORF">SAMN04490355_101580</name>
</gene>
<feature type="transmembrane region" description="Helical" evidence="7">
    <location>
        <begin position="174"/>
        <end position="192"/>
    </location>
</feature>
<dbReference type="Proteomes" id="UP000199520">
    <property type="component" value="Unassembled WGS sequence"/>
</dbReference>
<dbReference type="GO" id="GO:0009252">
    <property type="term" value="P:peptidoglycan biosynthetic process"/>
    <property type="evidence" value="ECO:0007669"/>
    <property type="project" value="UniProtKB-UniRule"/>
</dbReference>
<proteinExistence type="inferred from homology"/>
<dbReference type="STRING" id="1123291.SAMN04490355_101580"/>
<evidence type="ECO:0000256" key="6">
    <source>
        <dbReference type="ARBA" id="ARBA00023136"/>
    </source>
</evidence>
<dbReference type="PANTHER" id="PTHR22926:SF5">
    <property type="entry name" value="PHOSPHO-N-ACETYLMURAMOYL-PENTAPEPTIDE-TRANSFERASE HOMOLOG"/>
    <property type="match status" value="1"/>
</dbReference>
<keyword evidence="7" id="KW-0132">Cell division</keyword>
<feature type="transmembrane region" description="Helical" evidence="7">
    <location>
        <begin position="222"/>
        <end position="241"/>
    </location>
</feature>
<feature type="transmembrane region" description="Helical" evidence="7">
    <location>
        <begin position="247"/>
        <end position="270"/>
    </location>
</feature>
<comment type="function">
    <text evidence="7">Catalyzes the initial step of the lipid cycle reactions in the biosynthesis of the cell wall peptidoglycan: transfers peptidoglycan precursor phospho-MurNAc-pentapeptide from UDP-MurNAc-pentapeptide onto the lipid carrier undecaprenyl phosphate, yielding undecaprenyl-pyrophosphoryl-MurNAc-pentapeptide, known as lipid I.</text>
</comment>
<feature type="transmembrane region" description="Helical" evidence="7">
    <location>
        <begin position="47"/>
        <end position="69"/>
    </location>
</feature>
<keyword evidence="7 9" id="KW-0479">Metal-binding</keyword>
<dbReference type="GO" id="GO:0005886">
    <property type="term" value="C:plasma membrane"/>
    <property type="evidence" value="ECO:0007669"/>
    <property type="project" value="UniProtKB-SubCell"/>
</dbReference>
<keyword evidence="5 7" id="KW-1133">Transmembrane helix</keyword>
<sequence length="324" mass="34300">MQELLYASAMAFIIALIIGPLIIPVLSRLKFGQSIRQEGPESHYAKAGTPTMGGIIILIALIIPVLIYGGKSPEIWLALFVTIGHGLIGFLDDFIKVVLKRSLGLKARQKLLGQIFMAVALAYIVTTYMGRGTDVWVPLAGFTVDFGPLYYVLIFLVLIGTTNAVNLTDGLDGLAAGTTTVAAVAYAVIAMSFAKPDLAIFCVALAGASLGFLKYNANPAKVFMGDTGSLALGGALAAVAVMTKTELLLVIVGGVFVLEACSVIIQVVSFKLTGKRVFRMSPIHHHFELAGWSEKKVVTVFWLAGVICSLIALIILVASQTGGI</sequence>
<evidence type="ECO:0000256" key="3">
    <source>
        <dbReference type="ARBA" id="ARBA00022679"/>
    </source>
</evidence>
<dbReference type="PROSITE" id="PS01348">
    <property type="entry name" value="MRAY_2"/>
    <property type="match status" value="1"/>
</dbReference>
<dbReference type="PROSITE" id="PS01347">
    <property type="entry name" value="MRAY_1"/>
    <property type="match status" value="1"/>
</dbReference>
<comment type="catalytic activity">
    <reaction evidence="7">
        <text>UDP-N-acetyl-alpha-D-muramoyl-L-alanyl-gamma-D-glutamyl-meso-2,6-diaminopimeloyl-D-alanyl-D-alanine + di-trans,octa-cis-undecaprenyl phosphate = di-trans,octa-cis-undecaprenyl diphospho-N-acetyl-alpha-D-muramoyl-L-alanyl-D-glutamyl-meso-2,6-diaminopimeloyl-D-alanyl-D-alanine + UMP</text>
        <dbReference type="Rhea" id="RHEA:28386"/>
        <dbReference type="ChEBI" id="CHEBI:57865"/>
        <dbReference type="ChEBI" id="CHEBI:60392"/>
        <dbReference type="ChEBI" id="CHEBI:61386"/>
        <dbReference type="ChEBI" id="CHEBI:61387"/>
        <dbReference type="EC" id="2.7.8.13"/>
    </reaction>
</comment>
<dbReference type="GO" id="GO:0051301">
    <property type="term" value="P:cell division"/>
    <property type="evidence" value="ECO:0007669"/>
    <property type="project" value="UniProtKB-KW"/>
</dbReference>
<dbReference type="GO" id="GO:0071555">
    <property type="term" value="P:cell wall organization"/>
    <property type="evidence" value="ECO:0007669"/>
    <property type="project" value="UniProtKB-KW"/>
</dbReference>
<dbReference type="UniPathway" id="UPA00219"/>
<dbReference type="InterPro" id="IPR000715">
    <property type="entry name" value="Glycosyl_transferase_4"/>
</dbReference>
<keyword evidence="11" id="KW-1185">Reference proteome</keyword>
<feature type="binding site" evidence="9">
    <location>
        <position position="226"/>
    </location>
    <ligand>
        <name>Mg(2+)</name>
        <dbReference type="ChEBI" id="CHEBI:18420"/>
    </ligand>
</feature>
<accession>A0A1I4K2Y9</accession>
<dbReference type="OrthoDB" id="9805475at2"/>
<keyword evidence="6 7" id="KW-0472">Membrane</keyword>
<feature type="transmembrane region" description="Helical" evidence="7">
    <location>
        <begin position="75"/>
        <end position="99"/>
    </location>
</feature>
<feature type="transmembrane region" description="Helical" evidence="7">
    <location>
        <begin position="149"/>
        <end position="167"/>
    </location>
</feature>
<evidence type="ECO:0000256" key="5">
    <source>
        <dbReference type="ARBA" id="ARBA00022989"/>
    </source>
</evidence>
<dbReference type="GO" id="GO:0051992">
    <property type="term" value="F:UDP-N-acetylmuramoyl-L-alanyl-D-glutamyl-meso-2,6-diaminopimelyl-D-alanyl-D-alanine:undecaprenyl-phosphate transferase activity"/>
    <property type="evidence" value="ECO:0007669"/>
    <property type="project" value="RHEA"/>
</dbReference>
<evidence type="ECO:0000256" key="1">
    <source>
        <dbReference type="ARBA" id="ARBA00004141"/>
    </source>
</evidence>